<comment type="caution">
    <text evidence="1">The sequence shown here is derived from an EMBL/GenBank/DDBJ whole genome shotgun (WGS) entry which is preliminary data.</text>
</comment>
<keyword evidence="2" id="KW-1185">Reference proteome</keyword>
<sequence>MVYGIAYCPVEFEEDLKRLGFADSKTLTEEKREELVGVIEQHSESLGWMVELISPTVICNHMLNMSKYSLNAISHDSAIGLIKQALDDGVCVTEVARDRAIQTWRFPEGLNLNPEEYGSGYPNDPATKKFLSAHMDNVFGFPSLVRFSWSTAEKVLEDNAATVSCSENVEQKLRLQNPGILGSIPARFDLDEQRISVIHGKDPGLAVILHWSLNWTEELVKEHVNAP</sequence>
<gene>
    <name evidence="1" type="ORF">HPB47_008987</name>
</gene>
<protein>
    <submittedName>
        <fullName evidence="1">Uncharacterized protein</fullName>
    </submittedName>
</protein>
<organism evidence="1 2">
    <name type="scientific">Ixodes persulcatus</name>
    <name type="common">Taiga tick</name>
    <dbReference type="NCBI Taxonomy" id="34615"/>
    <lineage>
        <taxon>Eukaryota</taxon>
        <taxon>Metazoa</taxon>
        <taxon>Ecdysozoa</taxon>
        <taxon>Arthropoda</taxon>
        <taxon>Chelicerata</taxon>
        <taxon>Arachnida</taxon>
        <taxon>Acari</taxon>
        <taxon>Parasitiformes</taxon>
        <taxon>Ixodida</taxon>
        <taxon>Ixodoidea</taxon>
        <taxon>Ixodidae</taxon>
        <taxon>Ixodinae</taxon>
        <taxon>Ixodes</taxon>
    </lineage>
</organism>
<reference evidence="1 2" key="1">
    <citation type="journal article" date="2020" name="Cell">
        <title>Large-Scale Comparative Analyses of Tick Genomes Elucidate Their Genetic Diversity and Vector Capacities.</title>
        <authorList>
            <consortium name="Tick Genome and Microbiome Consortium (TIGMIC)"/>
            <person name="Jia N."/>
            <person name="Wang J."/>
            <person name="Shi W."/>
            <person name="Du L."/>
            <person name="Sun Y."/>
            <person name="Zhan W."/>
            <person name="Jiang J.F."/>
            <person name="Wang Q."/>
            <person name="Zhang B."/>
            <person name="Ji P."/>
            <person name="Bell-Sakyi L."/>
            <person name="Cui X.M."/>
            <person name="Yuan T.T."/>
            <person name="Jiang B.G."/>
            <person name="Yang W.F."/>
            <person name="Lam T.T."/>
            <person name="Chang Q.C."/>
            <person name="Ding S.J."/>
            <person name="Wang X.J."/>
            <person name="Zhu J.G."/>
            <person name="Ruan X.D."/>
            <person name="Zhao L."/>
            <person name="Wei J.T."/>
            <person name="Ye R.Z."/>
            <person name="Que T.C."/>
            <person name="Du C.H."/>
            <person name="Zhou Y.H."/>
            <person name="Cheng J.X."/>
            <person name="Dai P.F."/>
            <person name="Guo W.B."/>
            <person name="Han X.H."/>
            <person name="Huang E.J."/>
            <person name="Li L.F."/>
            <person name="Wei W."/>
            <person name="Gao Y.C."/>
            <person name="Liu J.Z."/>
            <person name="Shao H.Z."/>
            <person name="Wang X."/>
            <person name="Wang C.C."/>
            <person name="Yang T.C."/>
            <person name="Huo Q.B."/>
            <person name="Li W."/>
            <person name="Chen H.Y."/>
            <person name="Chen S.E."/>
            <person name="Zhou L.G."/>
            <person name="Ni X.B."/>
            <person name="Tian J.H."/>
            <person name="Sheng Y."/>
            <person name="Liu T."/>
            <person name="Pan Y.S."/>
            <person name="Xia L.Y."/>
            <person name="Li J."/>
            <person name="Zhao F."/>
            <person name="Cao W.C."/>
        </authorList>
    </citation>
    <scope>NUCLEOTIDE SEQUENCE [LARGE SCALE GENOMIC DNA]</scope>
    <source>
        <strain evidence="1">Iper-2018</strain>
    </source>
</reference>
<name>A0AC60P354_IXOPE</name>
<dbReference type="Proteomes" id="UP000805193">
    <property type="component" value="Unassembled WGS sequence"/>
</dbReference>
<accession>A0AC60P354</accession>
<proteinExistence type="predicted"/>
<evidence type="ECO:0000313" key="1">
    <source>
        <dbReference type="EMBL" id="KAG0413845.1"/>
    </source>
</evidence>
<evidence type="ECO:0000313" key="2">
    <source>
        <dbReference type="Proteomes" id="UP000805193"/>
    </source>
</evidence>
<dbReference type="EMBL" id="JABSTQ010011228">
    <property type="protein sequence ID" value="KAG0413845.1"/>
    <property type="molecule type" value="Genomic_DNA"/>
</dbReference>